<evidence type="ECO:0000256" key="2">
    <source>
        <dbReference type="ARBA" id="ARBA00022525"/>
    </source>
</evidence>
<dbReference type="InterPro" id="IPR036880">
    <property type="entry name" value="Kunitz_BPTI_sf"/>
</dbReference>
<feature type="domain" description="BPTI/Kunitz inhibitor" evidence="6">
    <location>
        <begin position="90"/>
        <end position="140"/>
    </location>
</feature>
<feature type="signal peptide" evidence="5">
    <location>
        <begin position="1"/>
        <end position="17"/>
    </location>
</feature>
<feature type="chain" id="PRO_5005517460" evidence="5">
    <location>
        <begin position="18"/>
        <end position="325"/>
    </location>
</feature>
<reference evidence="7" key="1">
    <citation type="submission" date="2012-12" db="EMBL/GenBank/DDBJ databases">
        <title>Identification and characterization of a phenylalanine ammonia-lyase gene family in Isatis indigotica Fort.</title>
        <authorList>
            <person name="Liu Q."/>
            <person name="Chen J."/>
            <person name="Zhou X."/>
            <person name="Di P."/>
            <person name="Xiao Y."/>
            <person name="Xuan H."/>
            <person name="Zhang L."/>
            <person name="Chen W."/>
        </authorList>
    </citation>
    <scope>NUCLEOTIDE SEQUENCE</scope>
    <source>
        <tissue evidence="7">Salivary gland</tissue>
    </source>
</reference>
<evidence type="ECO:0000256" key="4">
    <source>
        <dbReference type="ARBA" id="ARBA00023157"/>
    </source>
</evidence>
<accession>A0A0K8REB3</accession>
<organism evidence="7">
    <name type="scientific">Ixodes ricinus</name>
    <name type="common">Common tick</name>
    <name type="synonym">Acarus ricinus</name>
    <dbReference type="NCBI Taxonomy" id="34613"/>
    <lineage>
        <taxon>Eukaryota</taxon>
        <taxon>Metazoa</taxon>
        <taxon>Ecdysozoa</taxon>
        <taxon>Arthropoda</taxon>
        <taxon>Chelicerata</taxon>
        <taxon>Arachnida</taxon>
        <taxon>Acari</taxon>
        <taxon>Parasitiformes</taxon>
        <taxon>Ixodida</taxon>
        <taxon>Ixodoidea</taxon>
        <taxon>Ixodidae</taxon>
        <taxon>Ixodinae</taxon>
        <taxon>Ixodes</taxon>
    </lineage>
</organism>
<proteinExistence type="evidence at transcript level"/>
<dbReference type="GO" id="GO:0005615">
    <property type="term" value="C:extracellular space"/>
    <property type="evidence" value="ECO:0007669"/>
    <property type="project" value="TreeGrafter"/>
</dbReference>
<evidence type="ECO:0000256" key="3">
    <source>
        <dbReference type="ARBA" id="ARBA00022729"/>
    </source>
</evidence>
<comment type="subcellular location">
    <subcellularLocation>
        <location evidence="1">Secreted</location>
    </subcellularLocation>
</comment>
<keyword evidence="4" id="KW-1015">Disulfide bond</keyword>
<dbReference type="Gene3D" id="4.10.410.10">
    <property type="entry name" value="Pancreatic trypsin inhibitor Kunitz domain"/>
    <property type="match status" value="4"/>
</dbReference>
<dbReference type="GO" id="GO:0004867">
    <property type="term" value="F:serine-type endopeptidase inhibitor activity"/>
    <property type="evidence" value="ECO:0007669"/>
    <property type="project" value="InterPro"/>
</dbReference>
<dbReference type="SUPFAM" id="SSF57362">
    <property type="entry name" value="BPTI-like"/>
    <property type="match status" value="5"/>
</dbReference>
<dbReference type="EMBL" id="GADI01004328">
    <property type="protein sequence ID" value="JAA69480.1"/>
    <property type="molecule type" value="mRNA"/>
</dbReference>
<dbReference type="InterPro" id="IPR002223">
    <property type="entry name" value="Kunitz_BPTI"/>
</dbReference>
<protein>
    <submittedName>
        <fullName evidence="7">Putative salivary kunitz domain protein</fullName>
    </submittedName>
</protein>
<dbReference type="GO" id="GO:0050431">
    <property type="term" value="F:transforming growth factor beta binding"/>
    <property type="evidence" value="ECO:0007669"/>
    <property type="project" value="TreeGrafter"/>
</dbReference>
<keyword evidence="2" id="KW-0964">Secreted</keyword>
<keyword evidence="3 5" id="KW-0732">Signal</keyword>
<evidence type="ECO:0000259" key="6">
    <source>
        <dbReference type="PROSITE" id="PS50279"/>
    </source>
</evidence>
<evidence type="ECO:0000313" key="7">
    <source>
        <dbReference type="EMBL" id="JAA69480.1"/>
    </source>
</evidence>
<dbReference type="PANTHER" id="PTHR45938">
    <property type="entry name" value="ACP24A4-RELATED"/>
    <property type="match status" value="1"/>
</dbReference>
<dbReference type="GO" id="GO:0048019">
    <property type="term" value="F:receptor antagonist activity"/>
    <property type="evidence" value="ECO:0007669"/>
    <property type="project" value="TreeGrafter"/>
</dbReference>
<dbReference type="Pfam" id="PF00014">
    <property type="entry name" value="Kunitz_BPTI"/>
    <property type="match status" value="4"/>
</dbReference>
<name>A0A0K8REB3_IXORI</name>
<feature type="domain" description="BPTI/Kunitz inhibitor" evidence="6">
    <location>
        <begin position="251"/>
        <end position="314"/>
    </location>
</feature>
<dbReference type="PANTHER" id="PTHR45938:SF11">
    <property type="entry name" value="WAP, KAZAL, IMMUNOGLOBULIN, KUNITZ AND NTR DOMAIN-CONTAINING PROTEIN 2-LIKE"/>
    <property type="match status" value="1"/>
</dbReference>
<evidence type="ECO:0000256" key="1">
    <source>
        <dbReference type="ARBA" id="ARBA00004613"/>
    </source>
</evidence>
<dbReference type="PROSITE" id="PS50279">
    <property type="entry name" value="BPTI_KUNITZ_2"/>
    <property type="match status" value="4"/>
</dbReference>
<dbReference type="AlphaFoldDB" id="A0A0K8REB3"/>
<feature type="domain" description="BPTI/Kunitz inhibitor" evidence="6">
    <location>
        <begin position="30"/>
        <end position="82"/>
    </location>
</feature>
<sequence length="325" mass="38224">MFLHLVWILATAATGWCSPSCQSNYEVNVCFLDPVKGEGNPIEHFFYDWRTGTCLPMMFGYSWDQGERQNRFQDEDECNSMCRKGLRNKCFEEVSEGWGRQQIEKWAYNSSSTKCVRIIWTGDMKIKNLFNSEAECFEQCKLPDLGPCAYPFRTDCRHGDYIYYSYDNKTQKCVKLDPHQCPTYGNGFYTMRQCYQRCGRFVENKCSLPIQNMSFCSNFENRWGYNTDKKRCEMFRGCKDSGNNFPSAKECWQTCAKAPGHRCVEKPDSKFIRFGWKYYYDINSHACKSKYMFRGYVSGYSNLFETEEGCERACRATHEPEPDLW</sequence>
<dbReference type="SMART" id="SM00131">
    <property type="entry name" value="KU"/>
    <property type="match status" value="4"/>
</dbReference>
<evidence type="ECO:0000256" key="5">
    <source>
        <dbReference type="SAM" id="SignalP"/>
    </source>
</evidence>
<feature type="domain" description="BPTI/Kunitz inhibitor" evidence="6">
    <location>
        <begin position="206"/>
        <end position="255"/>
    </location>
</feature>